<dbReference type="AlphaFoldDB" id="A0A4R7FMN2"/>
<gene>
    <name evidence="2" type="ORF">CLV52_2645</name>
</gene>
<protein>
    <submittedName>
        <fullName evidence="2">Multisubunit sodium/proton antiporter MrpG subunit</fullName>
    </submittedName>
</protein>
<sequence length="118" mass="12306">MTLLADLLLLGAALLTVSAGIGLVRFPDALARLHAATKPQVLGLLLVLAAIAVANGRWDLVPALIPVAGLQLVTVPVSAHIVARSAYRTGNYRDDLLTEDELAPAIAAADREDPDRPA</sequence>
<dbReference type="Proteomes" id="UP000295344">
    <property type="component" value="Unassembled WGS sequence"/>
</dbReference>
<keyword evidence="3" id="KW-1185">Reference proteome</keyword>
<dbReference type="RefSeq" id="WP_133766726.1">
    <property type="nucleotide sequence ID" value="NZ_BAAARP010000003.1"/>
</dbReference>
<comment type="similarity">
    <text evidence="1">Belongs to the CPA3 antiporters (TC 2.A.63) subunit G family.</text>
</comment>
<dbReference type="OrthoDB" id="3214257at2"/>
<name>A0A4R7FMN2_9MICO</name>
<dbReference type="EMBL" id="SOAM01000002">
    <property type="protein sequence ID" value="TDS77686.1"/>
    <property type="molecule type" value="Genomic_DNA"/>
</dbReference>
<dbReference type="Pfam" id="PF03334">
    <property type="entry name" value="PhaG_MnhG_YufB"/>
    <property type="match status" value="1"/>
</dbReference>
<evidence type="ECO:0000256" key="1">
    <source>
        <dbReference type="ARBA" id="ARBA00008404"/>
    </source>
</evidence>
<comment type="caution">
    <text evidence="2">The sequence shown here is derived from an EMBL/GenBank/DDBJ whole genome shotgun (WGS) entry which is preliminary data.</text>
</comment>
<organism evidence="2 3">
    <name type="scientific">Amnibacterium kyonggiense</name>
    <dbReference type="NCBI Taxonomy" id="595671"/>
    <lineage>
        <taxon>Bacteria</taxon>
        <taxon>Bacillati</taxon>
        <taxon>Actinomycetota</taxon>
        <taxon>Actinomycetes</taxon>
        <taxon>Micrococcales</taxon>
        <taxon>Microbacteriaceae</taxon>
        <taxon>Amnibacterium</taxon>
    </lineage>
</organism>
<dbReference type="PANTHER" id="PTHR34703">
    <property type="entry name" value="ANTIPORTER SUBUNIT MNHG2-RELATED"/>
    <property type="match status" value="1"/>
</dbReference>
<proteinExistence type="inferred from homology"/>
<dbReference type="PANTHER" id="PTHR34703:SF1">
    <property type="entry name" value="ANTIPORTER SUBUNIT MNHG2-RELATED"/>
    <property type="match status" value="1"/>
</dbReference>
<reference evidence="2 3" key="1">
    <citation type="submission" date="2019-03" db="EMBL/GenBank/DDBJ databases">
        <title>Genomic Encyclopedia of Archaeal and Bacterial Type Strains, Phase II (KMG-II): from individual species to whole genera.</title>
        <authorList>
            <person name="Goeker M."/>
        </authorList>
    </citation>
    <scope>NUCLEOTIDE SEQUENCE [LARGE SCALE GENOMIC DNA]</scope>
    <source>
        <strain evidence="2 3">DSM 24782</strain>
    </source>
</reference>
<accession>A0A4R7FMN2</accession>
<dbReference type="InterPro" id="IPR005133">
    <property type="entry name" value="PhaG_MnhG_YufB"/>
</dbReference>
<dbReference type="GO" id="GO:0015385">
    <property type="term" value="F:sodium:proton antiporter activity"/>
    <property type="evidence" value="ECO:0007669"/>
    <property type="project" value="TreeGrafter"/>
</dbReference>
<evidence type="ECO:0000313" key="2">
    <source>
        <dbReference type="EMBL" id="TDS77686.1"/>
    </source>
</evidence>
<dbReference type="NCBIfam" id="TIGR01300">
    <property type="entry name" value="CPA3_mnhG_phaG"/>
    <property type="match status" value="1"/>
</dbReference>
<evidence type="ECO:0000313" key="3">
    <source>
        <dbReference type="Proteomes" id="UP000295344"/>
    </source>
</evidence>